<dbReference type="RefSeq" id="WP_074521428.1">
    <property type="nucleotide sequence ID" value="NZ_FNHZ01000003.1"/>
</dbReference>
<dbReference type="CDD" id="cd24138">
    <property type="entry name" value="TtcA-like"/>
    <property type="match status" value="1"/>
</dbReference>
<keyword evidence="1" id="KW-0808">Transferase</keyword>
<dbReference type="AlphaFoldDB" id="A0A1G9WLV7"/>
<dbReference type="InterPro" id="IPR011063">
    <property type="entry name" value="TilS/TtcA_N"/>
</dbReference>
<accession>A0A1G9WLV7</accession>
<dbReference type="Gene3D" id="3.40.50.620">
    <property type="entry name" value="HUPs"/>
    <property type="match status" value="1"/>
</dbReference>
<evidence type="ECO:0000313" key="4">
    <source>
        <dbReference type="Proteomes" id="UP000187651"/>
    </source>
</evidence>
<dbReference type="InterPro" id="IPR035107">
    <property type="entry name" value="tRNA_thiolation_TtcA_Ctu1"/>
</dbReference>
<organism evidence="3 4">
    <name type="scientific">Lachnospira pectinoschiza</name>
    <dbReference type="NCBI Taxonomy" id="28052"/>
    <lineage>
        <taxon>Bacteria</taxon>
        <taxon>Bacillati</taxon>
        <taxon>Bacillota</taxon>
        <taxon>Clostridia</taxon>
        <taxon>Lachnospirales</taxon>
        <taxon>Lachnospiraceae</taxon>
        <taxon>Lachnospira</taxon>
    </lineage>
</organism>
<dbReference type="OrthoDB" id="9801054at2"/>
<evidence type="ECO:0000256" key="1">
    <source>
        <dbReference type="ARBA" id="ARBA00022679"/>
    </source>
</evidence>
<dbReference type="SUPFAM" id="SSF52402">
    <property type="entry name" value="Adenine nucleotide alpha hydrolases-like"/>
    <property type="match status" value="1"/>
</dbReference>
<dbReference type="EMBL" id="FNHZ01000003">
    <property type="protein sequence ID" value="SDM85528.1"/>
    <property type="molecule type" value="Genomic_DNA"/>
</dbReference>
<feature type="domain" description="tRNA(Ile)-lysidine/2-thiocytidine synthase N-terminal" evidence="2">
    <location>
        <begin position="26"/>
        <end position="203"/>
    </location>
</feature>
<keyword evidence="4" id="KW-1185">Reference proteome</keyword>
<evidence type="ECO:0000259" key="2">
    <source>
        <dbReference type="Pfam" id="PF01171"/>
    </source>
</evidence>
<dbReference type="PANTHER" id="PTHR43686">
    <property type="entry name" value="SULFURTRANSFERASE-RELATED"/>
    <property type="match status" value="1"/>
</dbReference>
<dbReference type="PANTHER" id="PTHR43686:SF1">
    <property type="entry name" value="AMINOTRAN_5 DOMAIN-CONTAINING PROTEIN"/>
    <property type="match status" value="1"/>
</dbReference>
<protein>
    <submittedName>
        <fullName evidence="3">tRNA(Ile)-lysidine synthase TilS/MesJ</fullName>
    </submittedName>
</protein>
<dbReference type="InterPro" id="IPR014729">
    <property type="entry name" value="Rossmann-like_a/b/a_fold"/>
</dbReference>
<proteinExistence type="predicted"/>
<evidence type="ECO:0000313" key="3">
    <source>
        <dbReference type="EMBL" id="SDM85528.1"/>
    </source>
</evidence>
<sequence>MKLQKLYSYVRKALDDYKMIEEGDRVAIGISGGKDSLTLLYALAGLRKFYPKKFSLVAITIDLGYEGFDTSKLEDLCKELDVEYIRVKTEIAGMVKNGECSLCARLRKGAFKTEALANNCNKIAYAHNQDDVVETMMMALIYEGRFCSFWPVTKFDDCNLTVIRPLIYVPVADVVGFKNKYNLPIEKNPCPYDKETNRTYVRELLKEINEHAPGVKKRMMTAIKNAGLEGWS</sequence>
<dbReference type="Proteomes" id="UP000187651">
    <property type="component" value="Unassembled WGS sequence"/>
</dbReference>
<dbReference type="GO" id="GO:0008033">
    <property type="term" value="P:tRNA processing"/>
    <property type="evidence" value="ECO:0007669"/>
    <property type="project" value="InterPro"/>
</dbReference>
<dbReference type="PIRSF" id="PIRSF004976">
    <property type="entry name" value="ATPase_YdaO"/>
    <property type="match status" value="1"/>
</dbReference>
<reference evidence="4" key="1">
    <citation type="submission" date="2016-10" db="EMBL/GenBank/DDBJ databases">
        <authorList>
            <person name="Varghese N."/>
            <person name="Submissions S."/>
        </authorList>
    </citation>
    <scope>NUCLEOTIDE SEQUENCE [LARGE SCALE GENOMIC DNA]</scope>
    <source>
        <strain evidence="4">M83</strain>
    </source>
</reference>
<dbReference type="Pfam" id="PF01171">
    <property type="entry name" value="ATP_bind_3"/>
    <property type="match status" value="1"/>
</dbReference>
<dbReference type="GO" id="GO:0016740">
    <property type="term" value="F:transferase activity"/>
    <property type="evidence" value="ECO:0007669"/>
    <property type="project" value="UniProtKB-KW"/>
</dbReference>
<gene>
    <name evidence="3" type="ORF">SAMN05216544_1263</name>
</gene>
<name>A0A1G9WLV7_9FIRM</name>